<feature type="transmembrane region" description="Helical" evidence="1">
    <location>
        <begin position="6"/>
        <end position="39"/>
    </location>
</feature>
<reference evidence="2 3" key="1">
    <citation type="submission" date="2012-10" db="EMBL/GenBank/DDBJ databases">
        <authorList>
            <consortium name="Gibbon Genome Sequencing Consortium"/>
        </authorList>
    </citation>
    <scope>NUCLEOTIDE SEQUENCE [LARGE SCALE GENOMIC DNA]</scope>
</reference>
<evidence type="ECO:0000313" key="2">
    <source>
        <dbReference type="Ensembl" id="ENSNLEP00000048953.1"/>
    </source>
</evidence>
<reference evidence="2" key="2">
    <citation type="submission" date="2025-08" db="UniProtKB">
        <authorList>
            <consortium name="Ensembl"/>
        </authorList>
    </citation>
    <scope>IDENTIFICATION</scope>
</reference>
<dbReference type="Ensembl" id="ENSNLET00000057258.1">
    <property type="protein sequence ID" value="ENSNLEP00000048953.1"/>
    <property type="gene ID" value="ENSNLEG00000029437.1"/>
</dbReference>
<dbReference type="AlphaFoldDB" id="A0A2I3HZC1"/>
<keyword evidence="3" id="KW-1185">Reference proteome</keyword>
<keyword evidence="1" id="KW-0812">Transmembrane</keyword>
<name>A0A2I3HZC1_NOMLE</name>
<sequence>MLFTFYFYFILSLCVCVCVCVCVYIYVCVCVVCAPLVYMFTHYKHIQEKLKGIIFYTYSSPSLFSHTFPIIKDTSPFGDISKN</sequence>
<dbReference type="InParanoid" id="A0A2I3HZC1"/>
<reference evidence="2" key="3">
    <citation type="submission" date="2025-09" db="UniProtKB">
        <authorList>
            <consortium name="Ensembl"/>
        </authorList>
    </citation>
    <scope>IDENTIFICATION</scope>
</reference>
<dbReference type="Proteomes" id="UP000001073">
    <property type="component" value="Chromosome 11"/>
</dbReference>
<evidence type="ECO:0000313" key="3">
    <source>
        <dbReference type="Proteomes" id="UP000001073"/>
    </source>
</evidence>
<accession>A0A2I3HZC1</accession>
<protein>
    <submittedName>
        <fullName evidence="2">Uncharacterized protein</fullName>
    </submittedName>
</protein>
<dbReference type="GeneTree" id="ENSGT00910000148420"/>
<organism evidence="2 3">
    <name type="scientific">Nomascus leucogenys</name>
    <name type="common">Northern white-cheeked gibbon</name>
    <name type="synonym">Hylobates leucogenys</name>
    <dbReference type="NCBI Taxonomy" id="61853"/>
    <lineage>
        <taxon>Eukaryota</taxon>
        <taxon>Metazoa</taxon>
        <taxon>Chordata</taxon>
        <taxon>Craniata</taxon>
        <taxon>Vertebrata</taxon>
        <taxon>Euteleostomi</taxon>
        <taxon>Mammalia</taxon>
        <taxon>Eutheria</taxon>
        <taxon>Euarchontoglires</taxon>
        <taxon>Primates</taxon>
        <taxon>Haplorrhini</taxon>
        <taxon>Catarrhini</taxon>
        <taxon>Hylobatidae</taxon>
        <taxon>Nomascus</taxon>
    </lineage>
</organism>
<keyword evidence="1" id="KW-1133">Transmembrane helix</keyword>
<evidence type="ECO:0000256" key="1">
    <source>
        <dbReference type="SAM" id="Phobius"/>
    </source>
</evidence>
<dbReference type="OMA" id="THYKHIQ"/>
<keyword evidence="1" id="KW-0472">Membrane</keyword>
<dbReference type="EMBL" id="ADFV01001580">
    <property type="status" value="NOT_ANNOTATED_CDS"/>
    <property type="molecule type" value="Genomic_DNA"/>
</dbReference>
<proteinExistence type="predicted"/>